<protein>
    <submittedName>
        <fullName evidence="1">Uncharacterized protein</fullName>
    </submittedName>
</protein>
<name>A0ABN6PMS0_9BURK</name>
<evidence type="ECO:0000313" key="1">
    <source>
        <dbReference type="EMBL" id="BDI05843.1"/>
    </source>
</evidence>
<dbReference type="EMBL" id="AP025730">
    <property type="protein sequence ID" value="BDI05843.1"/>
    <property type="molecule type" value="Genomic_DNA"/>
</dbReference>
<organism evidence="1 2">
    <name type="scientific">Sphaerotilus microaerophilus</name>
    <dbReference type="NCBI Taxonomy" id="2914710"/>
    <lineage>
        <taxon>Bacteria</taxon>
        <taxon>Pseudomonadati</taxon>
        <taxon>Pseudomonadota</taxon>
        <taxon>Betaproteobacteria</taxon>
        <taxon>Burkholderiales</taxon>
        <taxon>Sphaerotilaceae</taxon>
        <taxon>Sphaerotilus</taxon>
    </lineage>
</organism>
<sequence>MPGFSLERLFPSTYAQPFVAGKVCRNPLLNNRQPSAADPMADAQWPLLLRQVRPSLLEAIQLYTLVRAGR</sequence>
<reference evidence="1" key="1">
    <citation type="submission" date="2022-04" db="EMBL/GenBank/DDBJ databases">
        <title>Whole genome sequence of Sphaerotilus sp. FB-5.</title>
        <authorList>
            <person name="Takeda M."/>
            <person name="Narihara S."/>
            <person name="Akimoto M."/>
            <person name="Akimoto R."/>
            <person name="Nishiyashiki S."/>
            <person name="Murakami T."/>
        </authorList>
    </citation>
    <scope>NUCLEOTIDE SEQUENCE</scope>
    <source>
        <strain evidence="1">FB-5</strain>
    </source>
</reference>
<evidence type="ECO:0000313" key="2">
    <source>
        <dbReference type="Proteomes" id="UP001057498"/>
    </source>
</evidence>
<accession>A0ABN6PMS0</accession>
<proteinExistence type="predicted"/>
<gene>
    <name evidence="1" type="ORF">CATMQ487_28130</name>
</gene>
<keyword evidence="2" id="KW-1185">Reference proteome</keyword>
<dbReference type="Proteomes" id="UP001057498">
    <property type="component" value="Chromosome"/>
</dbReference>